<protein>
    <submittedName>
        <fullName evidence="3">POZ</fullName>
    </submittedName>
</protein>
<dbReference type="PANTHER" id="PTHR47843">
    <property type="entry name" value="BTB DOMAIN-CONTAINING PROTEIN-RELATED"/>
    <property type="match status" value="1"/>
</dbReference>
<proteinExistence type="predicted"/>
<dbReference type="PROSITE" id="PS50097">
    <property type="entry name" value="BTB"/>
    <property type="match status" value="1"/>
</dbReference>
<evidence type="ECO:0000313" key="4">
    <source>
        <dbReference type="Proteomes" id="UP000016922"/>
    </source>
</evidence>
<reference evidence="3 4" key="1">
    <citation type="journal article" date="2013" name="BMC Genomics">
        <title>Genomics-driven discovery of the pneumocandin biosynthetic gene cluster in the fungus Glarea lozoyensis.</title>
        <authorList>
            <person name="Chen L."/>
            <person name="Yue Q."/>
            <person name="Zhang X."/>
            <person name="Xiang M."/>
            <person name="Wang C."/>
            <person name="Li S."/>
            <person name="Che Y."/>
            <person name="Ortiz-Lopez F.J."/>
            <person name="Bills G.F."/>
            <person name="Liu X."/>
            <person name="An Z."/>
        </authorList>
    </citation>
    <scope>NUCLEOTIDE SEQUENCE [LARGE SCALE GENOMIC DNA]</scope>
    <source>
        <strain evidence="4">ATCC 20868 / MF5171</strain>
    </source>
</reference>
<dbReference type="RefSeq" id="XP_008081440.1">
    <property type="nucleotide sequence ID" value="XM_008083249.1"/>
</dbReference>
<dbReference type="InterPro" id="IPR011333">
    <property type="entry name" value="SKP1/BTB/POZ_sf"/>
</dbReference>
<dbReference type="OMA" id="NASVREM"/>
<evidence type="ECO:0000313" key="3">
    <source>
        <dbReference type="EMBL" id="EPE31711.1"/>
    </source>
</evidence>
<dbReference type="InterPro" id="IPR000210">
    <property type="entry name" value="BTB/POZ_dom"/>
</dbReference>
<gene>
    <name evidence="3" type="ORF">GLAREA_12467</name>
</gene>
<feature type="compositionally biased region" description="Basic and acidic residues" evidence="1">
    <location>
        <begin position="1"/>
        <end position="12"/>
    </location>
</feature>
<keyword evidence="4" id="KW-1185">Reference proteome</keyword>
<dbReference type="HOGENOM" id="CLU_1026918_0_0_1"/>
<feature type="compositionally biased region" description="Polar residues" evidence="1">
    <location>
        <begin position="13"/>
        <end position="22"/>
    </location>
</feature>
<dbReference type="KEGG" id="glz:GLAREA_12467"/>
<dbReference type="AlphaFoldDB" id="S3DI50"/>
<dbReference type="eggNOG" id="ENOG502SK2A">
    <property type="taxonomic scope" value="Eukaryota"/>
</dbReference>
<dbReference type="EMBL" id="KE145361">
    <property type="protein sequence ID" value="EPE31711.1"/>
    <property type="molecule type" value="Genomic_DNA"/>
</dbReference>
<dbReference type="OrthoDB" id="6359816at2759"/>
<evidence type="ECO:0000256" key="1">
    <source>
        <dbReference type="SAM" id="MobiDB-lite"/>
    </source>
</evidence>
<dbReference type="SUPFAM" id="SSF54695">
    <property type="entry name" value="POZ domain"/>
    <property type="match status" value="1"/>
</dbReference>
<name>S3DI50_GLAL2</name>
<dbReference type="CDD" id="cd18186">
    <property type="entry name" value="BTB_POZ_ZBTB_KLHL-like"/>
    <property type="match status" value="1"/>
</dbReference>
<sequence length="271" mass="30387">MYSETDPHDENTSTKAPQTNPINFSTKFGNDLVQIIVGKEERLFTIHKTLLCNKIPYFSALFNGSFAEAAEKKACFPDDEPGSYDVLFHWVYTGVLPPLTSDNLSAPKHAWNPVAVFSLADRMIIPELMDSVMDAWILGDAVRCEYPGLELTEEIYDTTPEGSASRKYLMMSVFHMLMYHRSDEGMYSTEAIQDAFHENKEFCGDVLTLLRNETKIRPTDPRGICAYNFHVGGVARCGKCNASVREMGEVVGGQNVSGKVSSEYVFKDYTI</sequence>
<accession>S3DI50</accession>
<dbReference type="Gene3D" id="3.30.710.10">
    <property type="entry name" value="Potassium Channel Kv1.1, Chain A"/>
    <property type="match status" value="1"/>
</dbReference>
<dbReference type="GeneID" id="19471508"/>
<evidence type="ECO:0000259" key="2">
    <source>
        <dbReference type="PROSITE" id="PS50097"/>
    </source>
</evidence>
<feature type="region of interest" description="Disordered" evidence="1">
    <location>
        <begin position="1"/>
        <end position="22"/>
    </location>
</feature>
<dbReference type="Pfam" id="PF00651">
    <property type="entry name" value="BTB"/>
    <property type="match status" value="1"/>
</dbReference>
<dbReference type="STRING" id="1116229.S3DI50"/>
<organism evidence="3 4">
    <name type="scientific">Glarea lozoyensis (strain ATCC 20868 / MF5171)</name>
    <dbReference type="NCBI Taxonomy" id="1116229"/>
    <lineage>
        <taxon>Eukaryota</taxon>
        <taxon>Fungi</taxon>
        <taxon>Dikarya</taxon>
        <taxon>Ascomycota</taxon>
        <taxon>Pezizomycotina</taxon>
        <taxon>Leotiomycetes</taxon>
        <taxon>Helotiales</taxon>
        <taxon>Helotiaceae</taxon>
        <taxon>Glarea</taxon>
    </lineage>
</organism>
<feature type="domain" description="BTB" evidence="2">
    <location>
        <begin position="30"/>
        <end position="94"/>
    </location>
</feature>
<dbReference type="Proteomes" id="UP000016922">
    <property type="component" value="Unassembled WGS sequence"/>
</dbReference>